<feature type="compositionally biased region" description="Acidic residues" evidence="2">
    <location>
        <begin position="213"/>
        <end position="229"/>
    </location>
</feature>
<feature type="domain" description="Tetratricopeptide SHNi-TPR" evidence="3">
    <location>
        <begin position="379"/>
        <end position="416"/>
    </location>
</feature>
<dbReference type="InterPro" id="IPR019544">
    <property type="entry name" value="Tetratricopeptide_SHNi-TPR_dom"/>
</dbReference>
<feature type="compositionally biased region" description="Acidic residues" evidence="2">
    <location>
        <begin position="297"/>
        <end position="311"/>
    </location>
</feature>
<dbReference type="GO" id="GO:0006335">
    <property type="term" value="P:DNA replication-dependent chromatin assembly"/>
    <property type="evidence" value="ECO:0000318"/>
    <property type="project" value="GO_Central"/>
</dbReference>
<evidence type="ECO:0000313" key="5">
    <source>
        <dbReference type="Proteomes" id="UP000001940"/>
    </source>
</evidence>
<dbReference type="FunCoup" id="O17687">
    <property type="interactions" value="1985"/>
</dbReference>
<dbReference type="EMBL" id="BX284605">
    <property type="protein sequence ID" value="CAB02850.1"/>
    <property type="molecule type" value="Genomic_DNA"/>
</dbReference>
<feature type="region of interest" description="Disordered" evidence="2">
    <location>
        <begin position="210"/>
        <end position="336"/>
    </location>
</feature>
<dbReference type="GO" id="GO:0042393">
    <property type="term" value="F:histone binding"/>
    <property type="evidence" value="ECO:0000318"/>
    <property type="project" value="GO_Central"/>
</dbReference>
<keyword evidence="5" id="KW-1185">Reference proteome</keyword>
<feature type="coiled-coil region" evidence="1">
    <location>
        <begin position="448"/>
        <end position="518"/>
    </location>
</feature>
<dbReference type="Pfam" id="PF10516">
    <property type="entry name" value="SHNi-TPR"/>
    <property type="match status" value="1"/>
</dbReference>
<evidence type="ECO:0000313" key="4">
    <source>
        <dbReference type="EMBL" id="CAB02850.1"/>
    </source>
</evidence>
<name>O17687_CAEEL</name>
<organism evidence="4 5">
    <name type="scientific">Caenorhabditis elegans</name>
    <dbReference type="NCBI Taxonomy" id="6239"/>
    <lineage>
        <taxon>Eukaryota</taxon>
        <taxon>Metazoa</taxon>
        <taxon>Ecdysozoa</taxon>
        <taxon>Nematoda</taxon>
        <taxon>Chromadorea</taxon>
        <taxon>Rhabditida</taxon>
        <taxon>Rhabditina</taxon>
        <taxon>Rhabditomorpha</taxon>
        <taxon>Rhabditoidea</taxon>
        <taxon>Rhabditidae</taxon>
        <taxon>Peloderinae</taxon>
        <taxon>Caenorhabditis</taxon>
    </lineage>
</organism>
<dbReference type="IntAct" id="O17687">
    <property type="interactions" value="1"/>
</dbReference>
<dbReference type="PANTHER" id="PTHR15081:SF9">
    <property type="entry name" value="TETRATRICOPEPTIDE SHNI-TPR DOMAIN-CONTAINING PROTEIN"/>
    <property type="match status" value="1"/>
</dbReference>
<dbReference type="STRING" id="6239.C50B6.2.1"/>
<dbReference type="KEGG" id="cel:CELE_C50B6.2"/>
<feature type="compositionally biased region" description="Polar residues" evidence="2">
    <location>
        <begin position="74"/>
        <end position="85"/>
    </location>
</feature>
<dbReference type="GeneID" id="179810"/>
<dbReference type="GO" id="GO:0034080">
    <property type="term" value="P:CENP-A containing chromatin assembly"/>
    <property type="evidence" value="ECO:0000318"/>
    <property type="project" value="GO_Central"/>
</dbReference>
<accession>O17687</accession>
<dbReference type="OMA" id="QIKWRXL"/>
<dbReference type="InterPro" id="IPR011990">
    <property type="entry name" value="TPR-like_helical_dom_sf"/>
</dbReference>
<keyword evidence="1" id="KW-0175">Coiled coil</keyword>
<feature type="compositionally biased region" description="Acidic residues" evidence="2">
    <location>
        <begin position="321"/>
        <end position="336"/>
    </location>
</feature>
<feature type="region of interest" description="Disordered" evidence="2">
    <location>
        <begin position="33"/>
        <end position="94"/>
    </location>
</feature>
<proteinExistence type="evidence at protein level"/>
<dbReference type="PIR" id="T20084">
    <property type="entry name" value="T20084"/>
</dbReference>
<dbReference type="WormBase" id="C50B6.2">
    <property type="protein sequence ID" value="CE08871"/>
    <property type="gene ID" value="WBGene00008218"/>
    <property type="gene designation" value="nasp-2"/>
</dbReference>
<dbReference type="InParanoid" id="O17687"/>
<dbReference type="AGR" id="WB:WBGene00008218"/>
<sequence>MSAFADSTNIIAHDKETIAKNVDSTGEEKVAMTNVAEETTPSTDSATTNEKTASENSPTEAAASDVKDVAEASTGAQETNTSSETPAVVEDEKASMEVSIGTSIEDSETSQKEIEGELVVPENPVEEISPEQKRKSLSENIIAGRRFMRTDVFDKAVDVLSVAASIAAEVFGDAHEDTFEANFLYGKALLEVGKLEDRVLANALTDVPKMAEGEEEVQDGIVENPEDVPQDERAEIKQKVEEALGVASEEPETVADEAVKTEQKEAEEDSVEKDVENSDEQNQEEEEVVENEATVDPTEDVEMEGVEEVNDEKEVGQTAEVDGEAEEDDEAEDDEADSMKLAWELLETSRCIADKKAASLAAESTVDGEAIKMWKLNLADVLTSLGEHGIADSKYEQAQKDLTEAISIQTVHLPATSRVIANTTHLLAKAFSSDSLFEQAAAHFNDTKNILIAKSEELKKQLETVSDDAKSDIQSEIKELDGIIPELDAFIVDARASAEQTEKLKSDAKKELEGAAAMLAKVADVTEATDISSMVRRPTKRPASEEAPEETKKRKSGDGVDVAVVTEEQVVESTEEPTPINE</sequence>
<dbReference type="HOGENOM" id="CLU_010162_2_0_1"/>
<protein>
    <submittedName>
        <fullName evidence="4">Tetratricopeptide SHNi-TPR domain-containing protein</fullName>
    </submittedName>
</protein>
<reference evidence="4 5" key="1">
    <citation type="journal article" date="1998" name="Science">
        <title>Genome sequence of the nematode C. elegans: a platform for investigating biology.</title>
        <authorList>
            <consortium name="The C. elegans sequencing consortium"/>
            <person name="Sulson J.E."/>
            <person name="Waterston R."/>
        </authorList>
    </citation>
    <scope>NUCLEOTIDE SEQUENCE [LARGE SCALE GENOMIC DNA]</scope>
    <source>
        <strain evidence="4 5">Bristol N2</strain>
    </source>
</reference>
<dbReference type="InterPro" id="IPR051730">
    <property type="entry name" value="NASP-like"/>
</dbReference>
<dbReference type="PeptideAtlas" id="O17687"/>
<keyword evidence="7" id="KW-1267">Proteomics identification</keyword>
<dbReference type="AlphaFoldDB" id="O17687"/>
<evidence type="ECO:0007829" key="7">
    <source>
        <dbReference type="PeptideAtlas" id="O17687"/>
    </source>
</evidence>
<feature type="compositionally biased region" description="Acidic residues" evidence="2">
    <location>
        <begin position="265"/>
        <end position="290"/>
    </location>
</feature>
<dbReference type="PhylomeDB" id="O17687"/>
<dbReference type="CTD" id="179810"/>
<evidence type="ECO:0000256" key="2">
    <source>
        <dbReference type="SAM" id="MobiDB-lite"/>
    </source>
</evidence>
<gene>
    <name evidence="4 6" type="primary">nasp-2</name>
    <name evidence="6" type="ORF">C50B6.2</name>
    <name evidence="4" type="ORF">CELE_C50B6.2</name>
</gene>
<feature type="compositionally biased region" description="Basic and acidic residues" evidence="2">
    <location>
        <begin position="549"/>
        <end position="558"/>
    </location>
</feature>
<dbReference type="PaxDb" id="6239-C50B6.2"/>
<dbReference type="OrthoDB" id="5587616at2759"/>
<dbReference type="RefSeq" id="NP_506298.1">
    <property type="nucleotide sequence ID" value="NM_073897.8"/>
</dbReference>
<feature type="region of interest" description="Disordered" evidence="2">
    <location>
        <begin position="528"/>
        <end position="582"/>
    </location>
</feature>
<dbReference type="FunFam" id="1.25.40.10:FF:001592">
    <property type="entry name" value="NASP (Human Nuclear Autoantigenic Sperm Protein) homolog"/>
    <property type="match status" value="1"/>
</dbReference>
<feature type="compositionally biased region" description="Polar residues" evidence="2">
    <location>
        <begin position="36"/>
        <end position="59"/>
    </location>
</feature>
<dbReference type="UCSC" id="C50B6.2.1">
    <property type="organism name" value="c. elegans"/>
</dbReference>
<dbReference type="Proteomes" id="UP000001940">
    <property type="component" value="Chromosome V"/>
</dbReference>
<evidence type="ECO:0000256" key="1">
    <source>
        <dbReference type="SAM" id="Coils"/>
    </source>
</evidence>
<dbReference type="PANTHER" id="PTHR15081">
    <property type="entry name" value="NUCLEAR AUTOANTIGENIC SPERM PROTEIN NASP -RELATED"/>
    <property type="match status" value="1"/>
</dbReference>
<dbReference type="SMR" id="O17687"/>
<dbReference type="Bgee" id="WBGene00008218">
    <property type="expression patterns" value="Expressed in germ line (C elegans) and 4 other cell types or tissues"/>
</dbReference>
<feature type="compositionally biased region" description="Basic and acidic residues" evidence="2">
    <location>
        <begin position="230"/>
        <end position="242"/>
    </location>
</feature>
<evidence type="ECO:0000259" key="3">
    <source>
        <dbReference type="Pfam" id="PF10516"/>
    </source>
</evidence>
<dbReference type="GO" id="GO:0005654">
    <property type="term" value="C:nucleoplasm"/>
    <property type="evidence" value="ECO:0000318"/>
    <property type="project" value="GO_Central"/>
</dbReference>
<dbReference type="eggNOG" id="KOG4563">
    <property type="taxonomic scope" value="Eukaryota"/>
</dbReference>
<evidence type="ECO:0000313" key="6">
    <source>
        <dbReference type="WormBase" id="C50B6.2"/>
    </source>
</evidence>
<dbReference type="Gene3D" id="1.25.40.10">
    <property type="entry name" value="Tetratricopeptide repeat domain"/>
    <property type="match status" value="1"/>
</dbReference>